<gene>
    <name evidence="3" type="ORF">B7Y86_01730</name>
</gene>
<reference evidence="3 4" key="1">
    <citation type="submission" date="2017-03" db="EMBL/GenBank/DDBJ databases">
        <title>Lifting the veil on microbial sulfur biogeochemistry in mining wastewaters.</title>
        <authorList>
            <person name="Kantor R.S."/>
            <person name="Colenbrander Nelson T."/>
            <person name="Marshall S."/>
            <person name="Bennett D."/>
            <person name="Apte S."/>
            <person name="Camacho D."/>
            <person name="Thomas B.C."/>
            <person name="Warren L.A."/>
            <person name="Banfield J.F."/>
        </authorList>
    </citation>
    <scope>NUCLEOTIDE SEQUENCE [LARGE SCALE GENOMIC DNA]</scope>
    <source>
        <strain evidence="3">32-68-21</strain>
    </source>
</reference>
<proteinExistence type="predicted"/>
<dbReference type="EMBL" id="NCEQ01000001">
    <property type="protein sequence ID" value="OYX59204.1"/>
    <property type="molecule type" value="Genomic_DNA"/>
</dbReference>
<feature type="domain" description="DUF305" evidence="2">
    <location>
        <begin position="48"/>
        <end position="219"/>
    </location>
</feature>
<evidence type="ECO:0000313" key="3">
    <source>
        <dbReference type="EMBL" id="OYX59204.1"/>
    </source>
</evidence>
<dbReference type="InterPro" id="IPR005183">
    <property type="entry name" value="DUF305_CopM-like"/>
</dbReference>
<protein>
    <recommendedName>
        <fullName evidence="2">DUF305 domain-containing protein</fullName>
    </recommendedName>
</protein>
<comment type="caution">
    <text evidence="3">The sequence shown here is derived from an EMBL/GenBank/DDBJ whole genome shotgun (WGS) entry which is preliminary data.</text>
</comment>
<evidence type="ECO:0000313" key="4">
    <source>
        <dbReference type="Proteomes" id="UP000216147"/>
    </source>
</evidence>
<evidence type="ECO:0000259" key="2">
    <source>
        <dbReference type="Pfam" id="PF03713"/>
    </source>
</evidence>
<dbReference type="InterPro" id="IPR012347">
    <property type="entry name" value="Ferritin-like"/>
</dbReference>
<name>A0A258HRG0_9CAUL</name>
<dbReference type="AlphaFoldDB" id="A0A258HRG0"/>
<dbReference type="PANTHER" id="PTHR36933:SF1">
    <property type="entry name" value="SLL0788 PROTEIN"/>
    <property type="match status" value="1"/>
</dbReference>
<dbReference type="Pfam" id="PF03713">
    <property type="entry name" value="DUF305"/>
    <property type="match status" value="1"/>
</dbReference>
<dbReference type="Gene3D" id="1.20.1260.10">
    <property type="match status" value="1"/>
</dbReference>
<evidence type="ECO:0000256" key="1">
    <source>
        <dbReference type="SAM" id="MobiDB-lite"/>
    </source>
</evidence>
<dbReference type="PANTHER" id="PTHR36933">
    <property type="entry name" value="SLL0788 PROTEIN"/>
    <property type="match status" value="1"/>
</dbReference>
<feature type="region of interest" description="Disordered" evidence="1">
    <location>
        <begin position="1"/>
        <end position="27"/>
    </location>
</feature>
<accession>A0A258HRG0</accession>
<organism evidence="3 4">
    <name type="scientific">Brevundimonas subvibrioides</name>
    <dbReference type="NCBI Taxonomy" id="74313"/>
    <lineage>
        <taxon>Bacteria</taxon>
        <taxon>Pseudomonadati</taxon>
        <taxon>Pseudomonadota</taxon>
        <taxon>Alphaproteobacteria</taxon>
        <taxon>Caulobacterales</taxon>
        <taxon>Caulobacteraceae</taxon>
        <taxon>Brevundimonas</taxon>
    </lineage>
</organism>
<sequence length="222" mass="23757">MPAQSSPTRSAPAPSVPIFQPGAPGQASRIVTPEAARALGRTTFTADDVRFMQHMIVHHAQAVEMVELLQMHGTDPTVGLMGRRIALSQEAEIALMRGWLAERGQAEAMTDMAGMHAGHGGMDHSAHMNPAAAAPDPDDVAPMAGMLTPRQMRTLADARGTAFDRLFLTGMIQHHQGALDMVDDLMTRPDAANDTMLSDFAAAVVADQQAEILRMQSLLSDL</sequence>
<dbReference type="Proteomes" id="UP000216147">
    <property type="component" value="Unassembled WGS sequence"/>
</dbReference>